<accession>E6Q8T6</accession>
<dbReference type="Gene3D" id="1.25.40.10">
    <property type="entry name" value="Tetratricopeptide repeat domain"/>
    <property type="match status" value="1"/>
</dbReference>
<comment type="caution">
    <text evidence="1">The sequence shown here is derived from an EMBL/GenBank/DDBJ whole genome shotgun (WGS) entry which is preliminary data.</text>
</comment>
<sequence length="328" mass="36348">MGHTLRWVGGWSGAGVVALLFISTCAIAGTTPYHLVKPVNASAIQDRMARNLARMAIGGGPSTGKAYKKIIFGEKNKSPSMTYALSYFYKDKWQHMENRAGPQSPLLNNLVGNLDPDWKRKAIAGRAQESNVVYKKSIFYLAKAAHLGDPAAESGLGYEYFWEPLREFSLVEYMSHKNGGIPSDAIEQLITSNHFLFGRAWVLALDKSLKWEEKAGQRNSPAAVFNLALDRVVLGRLTNKDDIEGYAPHLARAIRTYIYNSRNATMKRAAELGNPMAIEVMMCTTYSDGGDPKIWWKKLNNERNRPAANALVNVVNMSGGIGDYCKHS</sequence>
<dbReference type="InterPro" id="IPR011990">
    <property type="entry name" value="TPR-like_helical_dom_sf"/>
</dbReference>
<name>E6Q8T6_9ZZZZ</name>
<evidence type="ECO:0000313" key="1">
    <source>
        <dbReference type="EMBL" id="CBI03612.1"/>
    </source>
</evidence>
<proteinExistence type="predicted"/>
<protein>
    <submittedName>
        <fullName evidence="1">Uncharacterized protein</fullName>
    </submittedName>
</protein>
<dbReference type="AlphaFoldDB" id="E6Q8T6"/>
<gene>
    <name evidence="1" type="ORF">CARN5_2981</name>
</gene>
<dbReference type="EMBL" id="CABP01000014">
    <property type="protein sequence ID" value="CBI03612.1"/>
    <property type="molecule type" value="Genomic_DNA"/>
</dbReference>
<reference evidence="1" key="1">
    <citation type="submission" date="2009-10" db="EMBL/GenBank/DDBJ databases">
        <title>Diversity of trophic interactions inside an arsenic-rich microbial ecosystem.</title>
        <authorList>
            <person name="Bertin P.N."/>
            <person name="Heinrich-Salmeron A."/>
            <person name="Pelletier E."/>
            <person name="Goulhen-Chollet F."/>
            <person name="Arsene-Ploetze F."/>
            <person name="Gallien S."/>
            <person name="Calteau A."/>
            <person name="Vallenet D."/>
            <person name="Casiot C."/>
            <person name="Chane-Woon-Ming B."/>
            <person name="Giloteaux L."/>
            <person name="Barakat M."/>
            <person name="Bonnefoy V."/>
            <person name="Bruneel O."/>
            <person name="Chandler M."/>
            <person name="Cleiss J."/>
            <person name="Duran R."/>
            <person name="Elbaz-Poulichet F."/>
            <person name="Fonknechten N."/>
            <person name="Lauga B."/>
            <person name="Mornico D."/>
            <person name="Ortet P."/>
            <person name="Schaeffer C."/>
            <person name="Siguier P."/>
            <person name="Alexander Thil Smith A."/>
            <person name="Van Dorsselaer A."/>
            <person name="Weissenbach J."/>
            <person name="Medigue C."/>
            <person name="Le Paslier D."/>
        </authorList>
    </citation>
    <scope>NUCLEOTIDE SEQUENCE</scope>
</reference>
<dbReference type="SUPFAM" id="SSF81901">
    <property type="entry name" value="HCP-like"/>
    <property type="match status" value="1"/>
</dbReference>
<organism evidence="1">
    <name type="scientific">mine drainage metagenome</name>
    <dbReference type="NCBI Taxonomy" id="410659"/>
    <lineage>
        <taxon>unclassified sequences</taxon>
        <taxon>metagenomes</taxon>
        <taxon>ecological metagenomes</taxon>
    </lineage>
</organism>